<dbReference type="Gene3D" id="1.10.630.10">
    <property type="entry name" value="Cytochrome P450"/>
    <property type="match status" value="1"/>
</dbReference>
<dbReference type="PROSITE" id="PS00086">
    <property type="entry name" value="CYTOCHROME_P450"/>
    <property type="match status" value="1"/>
</dbReference>
<dbReference type="SUPFAM" id="SSF48264">
    <property type="entry name" value="Cytochrome P450"/>
    <property type="match status" value="1"/>
</dbReference>
<dbReference type="InterPro" id="IPR017972">
    <property type="entry name" value="Cyt_P450_CS"/>
</dbReference>
<keyword evidence="4 5" id="KW-0408">Iron</keyword>
<reference evidence="7" key="1">
    <citation type="journal article" date="2020" name="bioRxiv">
        <title>Whole genome comparisons of ergot fungi reveals the divergence and evolution of species within the genus Claviceps are the result of varying mechanisms driving genome evolution and host range expansion.</title>
        <authorList>
            <person name="Wyka S.A."/>
            <person name="Mondo S.J."/>
            <person name="Liu M."/>
            <person name="Dettman J."/>
            <person name="Nalam V."/>
            <person name="Broders K.D."/>
        </authorList>
    </citation>
    <scope>NUCLEOTIDE SEQUENCE</scope>
    <source>
        <strain evidence="7">CCC 1102</strain>
    </source>
</reference>
<evidence type="ECO:0008006" key="9">
    <source>
        <dbReference type="Google" id="ProtNLM"/>
    </source>
</evidence>
<protein>
    <recommendedName>
        <fullName evidence="9">Cytochrome P450</fullName>
    </recommendedName>
</protein>
<evidence type="ECO:0000256" key="1">
    <source>
        <dbReference type="ARBA" id="ARBA00001971"/>
    </source>
</evidence>
<evidence type="ECO:0000313" key="8">
    <source>
        <dbReference type="Proteomes" id="UP000784919"/>
    </source>
</evidence>
<evidence type="ECO:0000256" key="3">
    <source>
        <dbReference type="ARBA" id="ARBA00022723"/>
    </source>
</evidence>
<dbReference type="PRINTS" id="PR00463">
    <property type="entry name" value="EP450I"/>
</dbReference>
<evidence type="ECO:0000256" key="5">
    <source>
        <dbReference type="PIRSR" id="PIRSR602401-1"/>
    </source>
</evidence>
<comment type="caution">
    <text evidence="7">The sequence shown here is derived from an EMBL/GenBank/DDBJ whole genome shotgun (WGS) entry which is preliminary data.</text>
</comment>
<dbReference type="InterPro" id="IPR050121">
    <property type="entry name" value="Cytochrome_P450_monoxygenase"/>
</dbReference>
<organism evidence="7 8">
    <name type="scientific">Claviceps arundinis</name>
    <dbReference type="NCBI Taxonomy" id="1623583"/>
    <lineage>
        <taxon>Eukaryota</taxon>
        <taxon>Fungi</taxon>
        <taxon>Dikarya</taxon>
        <taxon>Ascomycota</taxon>
        <taxon>Pezizomycotina</taxon>
        <taxon>Sordariomycetes</taxon>
        <taxon>Hypocreomycetidae</taxon>
        <taxon>Hypocreales</taxon>
        <taxon>Clavicipitaceae</taxon>
        <taxon>Claviceps</taxon>
    </lineage>
</organism>
<dbReference type="PRINTS" id="PR00385">
    <property type="entry name" value="P450"/>
</dbReference>
<comment type="cofactor">
    <cofactor evidence="1 5">
        <name>heme</name>
        <dbReference type="ChEBI" id="CHEBI:30413"/>
    </cofactor>
</comment>
<feature type="binding site" description="axial binding residue" evidence="5">
    <location>
        <position position="460"/>
    </location>
    <ligand>
        <name>heme</name>
        <dbReference type="ChEBI" id="CHEBI:30413"/>
    </ligand>
    <ligandPart>
        <name>Fe</name>
        <dbReference type="ChEBI" id="CHEBI:18248"/>
    </ligandPart>
</feature>
<evidence type="ECO:0000256" key="6">
    <source>
        <dbReference type="RuleBase" id="RU000461"/>
    </source>
</evidence>
<dbReference type="InterPro" id="IPR001128">
    <property type="entry name" value="Cyt_P450"/>
</dbReference>
<dbReference type="GO" id="GO:0020037">
    <property type="term" value="F:heme binding"/>
    <property type="evidence" value="ECO:0007669"/>
    <property type="project" value="InterPro"/>
</dbReference>
<dbReference type="InterPro" id="IPR002401">
    <property type="entry name" value="Cyt_P450_E_grp-I"/>
</dbReference>
<proteinExistence type="inferred from homology"/>
<keyword evidence="6" id="KW-0560">Oxidoreductase</keyword>
<dbReference type="GO" id="GO:0016705">
    <property type="term" value="F:oxidoreductase activity, acting on paired donors, with incorporation or reduction of molecular oxygen"/>
    <property type="evidence" value="ECO:0007669"/>
    <property type="project" value="InterPro"/>
</dbReference>
<dbReference type="GO" id="GO:0005506">
    <property type="term" value="F:iron ion binding"/>
    <property type="evidence" value="ECO:0007669"/>
    <property type="project" value="InterPro"/>
</dbReference>
<dbReference type="Proteomes" id="UP000784919">
    <property type="component" value="Unassembled WGS sequence"/>
</dbReference>
<dbReference type="CDD" id="cd11060">
    <property type="entry name" value="CYP57A1-like"/>
    <property type="match status" value="1"/>
</dbReference>
<name>A0A9P7MSM9_9HYPO</name>
<dbReference type="Pfam" id="PF00067">
    <property type="entry name" value="p450"/>
    <property type="match status" value="1"/>
</dbReference>
<gene>
    <name evidence="7" type="ORF">E4U56_001370</name>
</gene>
<dbReference type="OrthoDB" id="3934656at2759"/>
<dbReference type="AlphaFoldDB" id="A0A9P7MSM9"/>
<evidence type="ECO:0000256" key="2">
    <source>
        <dbReference type="ARBA" id="ARBA00022617"/>
    </source>
</evidence>
<evidence type="ECO:0000256" key="4">
    <source>
        <dbReference type="ARBA" id="ARBA00023004"/>
    </source>
</evidence>
<dbReference type="PANTHER" id="PTHR24305:SF180">
    <property type="entry name" value="P450, PUTATIVE (EUROFUNG)-RELATED"/>
    <property type="match status" value="1"/>
</dbReference>
<keyword evidence="6" id="KW-0503">Monooxygenase</keyword>
<dbReference type="InterPro" id="IPR036396">
    <property type="entry name" value="Cyt_P450_sf"/>
</dbReference>
<accession>A0A9P7MSM9</accession>
<dbReference type="GO" id="GO:0004497">
    <property type="term" value="F:monooxygenase activity"/>
    <property type="evidence" value="ECO:0007669"/>
    <property type="project" value="UniProtKB-KW"/>
</dbReference>
<comment type="similarity">
    <text evidence="6">Belongs to the cytochrome P450 family.</text>
</comment>
<keyword evidence="2 5" id="KW-0349">Heme</keyword>
<evidence type="ECO:0000313" key="7">
    <source>
        <dbReference type="EMBL" id="KAG5966261.1"/>
    </source>
</evidence>
<dbReference type="EMBL" id="SRPS01000138">
    <property type="protein sequence ID" value="KAG5966261.1"/>
    <property type="molecule type" value="Genomic_DNA"/>
</dbReference>
<dbReference type="PANTHER" id="PTHR24305">
    <property type="entry name" value="CYTOCHROME P450"/>
    <property type="match status" value="1"/>
</dbReference>
<keyword evidence="3 5" id="KW-0479">Metal-binding</keyword>
<sequence>MLGALSETQLALAVTLLIIFGVVRELFFSPLRAFSGPVVARFTNFWRAFLTTRGNVDSVTRGWHQKWGTAVRIGPNAISLSDPSLIKVVYASTSKNAWRKGDMYRINDVMVDGKRISNVFNTQDETLHAKLARPIGGFWALSKILEMEPLMDETIQAFTNKLGTAFADATSGTSASICMMDDWLTYFAWDCAANISFGRHYGFIEQGKDIEDMIAGSAAGLRYFAPVSQIPWLDNWLDKNPVLRIGPRPLVKGFMYTVRLVSDYQRKLADGTLERKSVDSFIDKYHGLKNGYDFVDDNQVIHWLMLNILAGGDSTAAALRPIVYHLGKQPEAQARLQSELDGARVATPAQWKDIQHLAYLDAVVREASRANPAVGLMFERQVPAGGFQLPDGRFIPQGTTVGINPTVVTRDVAVFGDHVEDFIPERWLQRSQESDDNFAFRRRRMEEAADLMFGAGSRVCMGKALAKVEMYKLTATLFSLFHFSLPDINHEWTHRNAWFMYQQDMPMIIRRRGI</sequence>